<organism evidence="2 3">
    <name type="scientific">Coprinellus micaceus</name>
    <name type="common">Glistening ink-cap mushroom</name>
    <name type="synonym">Coprinus micaceus</name>
    <dbReference type="NCBI Taxonomy" id="71717"/>
    <lineage>
        <taxon>Eukaryota</taxon>
        <taxon>Fungi</taxon>
        <taxon>Dikarya</taxon>
        <taxon>Basidiomycota</taxon>
        <taxon>Agaricomycotina</taxon>
        <taxon>Agaricomycetes</taxon>
        <taxon>Agaricomycetidae</taxon>
        <taxon>Agaricales</taxon>
        <taxon>Agaricineae</taxon>
        <taxon>Psathyrellaceae</taxon>
        <taxon>Coprinellus</taxon>
    </lineage>
</organism>
<dbReference type="OrthoDB" id="5569250at2759"/>
<sequence>MATTEDYLPELTFTRTFTAEELDLPWLRLGLNLNPNTYNDRVLRGMVGKLYHKLWEAGSIENFKQAWLDCVECLYLVRKLGKVLHRDLSEGNRMILKLADGRVNGVLNDWDMARFVDADDSNMELDNEPRIGTPPFMAHDHLRMQCVPHYFRHDLEPFFYILVWAALHYNLKEGTRDRQPHPVVAGWMGSRDENRSSKLFLLMYDTDLVEEASATVKPEFAGVLTEWIGPLQFLFAGDLTFKKFMAALNVTPRTWGIPNFLDNADEF</sequence>
<accession>A0A4Y7T032</accession>
<feature type="domain" description="Fungal-type protein kinase" evidence="1">
    <location>
        <begin position="38"/>
        <end position="165"/>
    </location>
</feature>
<evidence type="ECO:0000313" key="3">
    <source>
        <dbReference type="Proteomes" id="UP000298030"/>
    </source>
</evidence>
<dbReference type="EMBL" id="QPFP01000039">
    <property type="protein sequence ID" value="TEB27493.1"/>
    <property type="molecule type" value="Genomic_DNA"/>
</dbReference>
<dbReference type="Gene3D" id="1.10.510.10">
    <property type="entry name" value="Transferase(Phosphotransferase) domain 1"/>
    <property type="match status" value="1"/>
</dbReference>
<dbReference type="InterPro" id="IPR040976">
    <property type="entry name" value="Pkinase_fungal"/>
</dbReference>
<dbReference type="InterPro" id="IPR011009">
    <property type="entry name" value="Kinase-like_dom_sf"/>
</dbReference>
<dbReference type="Proteomes" id="UP000298030">
    <property type="component" value="Unassembled WGS sequence"/>
</dbReference>
<proteinExistence type="predicted"/>
<evidence type="ECO:0000259" key="1">
    <source>
        <dbReference type="Pfam" id="PF17667"/>
    </source>
</evidence>
<dbReference type="PANTHER" id="PTHR38248">
    <property type="entry name" value="FUNK1 6"/>
    <property type="match status" value="1"/>
</dbReference>
<gene>
    <name evidence="2" type="ORF">FA13DRAFT_1794664</name>
</gene>
<comment type="caution">
    <text evidence="2">The sequence shown here is derived from an EMBL/GenBank/DDBJ whole genome shotgun (WGS) entry which is preliminary data.</text>
</comment>
<reference evidence="2 3" key="1">
    <citation type="journal article" date="2019" name="Nat. Ecol. Evol.">
        <title>Megaphylogeny resolves global patterns of mushroom evolution.</title>
        <authorList>
            <person name="Varga T."/>
            <person name="Krizsan K."/>
            <person name="Foldi C."/>
            <person name="Dima B."/>
            <person name="Sanchez-Garcia M."/>
            <person name="Sanchez-Ramirez S."/>
            <person name="Szollosi G.J."/>
            <person name="Szarkandi J.G."/>
            <person name="Papp V."/>
            <person name="Albert L."/>
            <person name="Andreopoulos W."/>
            <person name="Angelini C."/>
            <person name="Antonin V."/>
            <person name="Barry K.W."/>
            <person name="Bougher N.L."/>
            <person name="Buchanan P."/>
            <person name="Buyck B."/>
            <person name="Bense V."/>
            <person name="Catcheside P."/>
            <person name="Chovatia M."/>
            <person name="Cooper J."/>
            <person name="Damon W."/>
            <person name="Desjardin D."/>
            <person name="Finy P."/>
            <person name="Geml J."/>
            <person name="Haridas S."/>
            <person name="Hughes K."/>
            <person name="Justo A."/>
            <person name="Karasinski D."/>
            <person name="Kautmanova I."/>
            <person name="Kiss B."/>
            <person name="Kocsube S."/>
            <person name="Kotiranta H."/>
            <person name="LaButti K.M."/>
            <person name="Lechner B.E."/>
            <person name="Liimatainen K."/>
            <person name="Lipzen A."/>
            <person name="Lukacs Z."/>
            <person name="Mihaltcheva S."/>
            <person name="Morgado L.N."/>
            <person name="Niskanen T."/>
            <person name="Noordeloos M.E."/>
            <person name="Ohm R.A."/>
            <person name="Ortiz-Santana B."/>
            <person name="Ovrebo C."/>
            <person name="Racz N."/>
            <person name="Riley R."/>
            <person name="Savchenko A."/>
            <person name="Shiryaev A."/>
            <person name="Soop K."/>
            <person name="Spirin V."/>
            <person name="Szebenyi C."/>
            <person name="Tomsovsky M."/>
            <person name="Tulloss R.E."/>
            <person name="Uehling J."/>
            <person name="Grigoriev I.V."/>
            <person name="Vagvolgyi C."/>
            <person name="Papp T."/>
            <person name="Martin F.M."/>
            <person name="Miettinen O."/>
            <person name="Hibbett D.S."/>
            <person name="Nagy L.G."/>
        </authorList>
    </citation>
    <scope>NUCLEOTIDE SEQUENCE [LARGE SCALE GENOMIC DNA]</scope>
    <source>
        <strain evidence="2 3">FP101781</strain>
    </source>
</reference>
<dbReference type="Pfam" id="PF17667">
    <property type="entry name" value="Pkinase_fungal"/>
    <property type="match status" value="1"/>
</dbReference>
<evidence type="ECO:0000313" key="2">
    <source>
        <dbReference type="EMBL" id="TEB27493.1"/>
    </source>
</evidence>
<dbReference type="SUPFAM" id="SSF56112">
    <property type="entry name" value="Protein kinase-like (PK-like)"/>
    <property type="match status" value="1"/>
</dbReference>
<dbReference type="PANTHER" id="PTHR38248:SF2">
    <property type="entry name" value="FUNK1 11"/>
    <property type="match status" value="1"/>
</dbReference>
<dbReference type="AlphaFoldDB" id="A0A4Y7T032"/>
<keyword evidence="3" id="KW-1185">Reference proteome</keyword>
<dbReference type="STRING" id="71717.A0A4Y7T032"/>
<name>A0A4Y7T032_COPMI</name>
<protein>
    <recommendedName>
        <fullName evidence="1">Fungal-type protein kinase domain-containing protein</fullName>
    </recommendedName>
</protein>